<protein>
    <submittedName>
        <fullName evidence="4">DUF5590 domain-containing protein</fullName>
    </submittedName>
    <submittedName>
        <fullName evidence="5">Uncharacterized protein YpmB</fullName>
    </submittedName>
</protein>
<accession>A0A1G8BUP2</accession>
<dbReference type="EMBL" id="FNDE01000021">
    <property type="protein sequence ID" value="SDH36789.1"/>
    <property type="molecule type" value="Genomic_DNA"/>
</dbReference>
<dbReference type="OrthoDB" id="2381181at2"/>
<gene>
    <name evidence="4" type="ORF">K3F53_06775</name>
    <name evidence="5" type="ORF">SAMN04489735_102162</name>
</gene>
<dbReference type="InterPro" id="IPR025711">
    <property type="entry name" value="PepSY"/>
</dbReference>
<evidence type="ECO:0000256" key="1">
    <source>
        <dbReference type="SAM" id="Phobius"/>
    </source>
</evidence>
<dbReference type="RefSeq" id="WP_057899260.1">
    <property type="nucleotide sequence ID" value="NZ_CP080764.1"/>
</dbReference>
<feature type="transmembrane region" description="Helical" evidence="1">
    <location>
        <begin position="6"/>
        <end position="27"/>
    </location>
</feature>
<dbReference type="AlphaFoldDB" id="A0A1G8BUP2"/>
<sequence length="162" mass="18827">MKKFWLYGLFVLLVAALCVATFIYLHLRGQQHAIIERGTELALTRTQINEVTSVDVYYGTEDYIVVRGKTQTGEKLVAWFQGEQGEVEKMSRLIPEENVIEALTKQYPNFQLIHIIPAKQGKQKMWEVLFEDGDNSLNYYYIDMYTGKFLKVYRVPIAEGDF</sequence>
<evidence type="ECO:0000313" key="6">
    <source>
        <dbReference type="Proteomes" id="UP000198956"/>
    </source>
</evidence>
<name>A0A1G8BUP2_ANETH</name>
<keyword evidence="1" id="KW-0472">Membrane</keyword>
<dbReference type="InterPro" id="IPR041401">
    <property type="entry name" value="TseB-like_dom"/>
</dbReference>
<dbReference type="SUPFAM" id="SSF54403">
    <property type="entry name" value="Cystatin/monellin"/>
    <property type="match status" value="2"/>
</dbReference>
<evidence type="ECO:0000313" key="5">
    <source>
        <dbReference type="EMBL" id="SDH36789.1"/>
    </source>
</evidence>
<evidence type="ECO:0000313" key="7">
    <source>
        <dbReference type="Proteomes" id="UP000826616"/>
    </source>
</evidence>
<evidence type="ECO:0000259" key="2">
    <source>
        <dbReference type="Pfam" id="PF03413"/>
    </source>
</evidence>
<evidence type="ECO:0000259" key="3">
    <source>
        <dbReference type="Pfam" id="PF17881"/>
    </source>
</evidence>
<feature type="domain" description="PepSY" evidence="2">
    <location>
        <begin position="94"/>
        <end position="153"/>
    </location>
</feature>
<proteinExistence type="predicted"/>
<dbReference type="Proteomes" id="UP000198956">
    <property type="component" value="Unassembled WGS sequence"/>
</dbReference>
<keyword evidence="1" id="KW-0812">Transmembrane</keyword>
<reference evidence="5 6" key="1">
    <citation type="submission" date="2016-10" db="EMBL/GenBank/DDBJ databases">
        <authorList>
            <person name="de Groot N.N."/>
        </authorList>
    </citation>
    <scope>NUCLEOTIDE SEQUENCE [LARGE SCALE GENOMIC DNA]</scope>
    <source>
        <strain evidence="5 6">L 420-91</strain>
    </source>
</reference>
<dbReference type="GeneID" id="97141071"/>
<dbReference type="Proteomes" id="UP000826616">
    <property type="component" value="Chromosome"/>
</dbReference>
<dbReference type="Pfam" id="PF17881">
    <property type="entry name" value="TseB"/>
    <property type="match status" value="1"/>
</dbReference>
<dbReference type="Gene3D" id="3.10.450.40">
    <property type="match status" value="2"/>
</dbReference>
<feature type="domain" description="Cell wall elongation regulator TseB-like" evidence="3">
    <location>
        <begin position="39"/>
        <end position="79"/>
    </location>
</feature>
<keyword evidence="7" id="KW-1185">Reference proteome</keyword>
<dbReference type="InterPro" id="IPR046350">
    <property type="entry name" value="Cystatin_sf"/>
</dbReference>
<reference evidence="4 7" key="2">
    <citation type="submission" date="2021-08" db="EMBL/GenBank/DDBJ databases">
        <title>Complete genome sequence of the strain Aneurinibacillus thermoaerophilus CCM 8960.</title>
        <authorList>
            <person name="Musilova J."/>
            <person name="Kourilova X."/>
            <person name="Pernicova I."/>
            <person name="Bezdicek M."/>
            <person name="Lengerova M."/>
            <person name="Obruca S."/>
            <person name="Sedlar K."/>
        </authorList>
    </citation>
    <scope>NUCLEOTIDE SEQUENCE [LARGE SCALE GENOMIC DNA]</scope>
    <source>
        <strain evidence="4 7">CCM 8960</strain>
    </source>
</reference>
<dbReference type="Pfam" id="PF03413">
    <property type="entry name" value="PepSY"/>
    <property type="match status" value="1"/>
</dbReference>
<keyword evidence="1" id="KW-1133">Transmembrane helix</keyword>
<evidence type="ECO:0000313" key="4">
    <source>
        <dbReference type="EMBL" id="QYY43894.1"/>
    </source>
</evidence>
<dbReference type="EMBL" id="CP080764">
    <property type="protein sequence ID" value="QYY43894.1"/>
    <property type="molecule type" value="Genomic_DNA"/>
</dbReference>
<organism evidence="5 6">
    <name type="scientific">Aneurinibacillus thermoaerophilus</name>
    <dbReference type="NCBI Taxonomy" id="143495"/>
    <lineage>
        <taxon>Bacteria</taxon>
        <taxon>Bacillati</taxon>
        <taxon>Bacillota</taxon>
        <taxon>Bacilli</taxon>
        <taxon>Bacillales</taxon>
        <taxon>Paenibacillaceae</taxon>
        <taxon>Aneurinibacillus group</taxon>
        <taxon>Aneurinibacillus</taxon>
    </lineage>
</organism>